<accession>A0ABM8S7P5</accession>
<dbReference type="Proteomes" id="UP000675880">
    <property type="component" value="Unassembled WGS sequence"/>
</dbReference>
<name>A0ABM8S7P5_9BACT</name>
<dbReference type="Gene3D" id="1.10.10.1320">
    <property type="entry name" value="Anti-sigma factor, zinc-finger domain"/>
    <property type="match status" value="1"/>
</dbReference>
<dbReference type="RefSeq" id="WP_213043965.1">
    <property type="nucleotide sequence ID" value="NZ_CAJNBJ010000019.1"/>
</dbReference>
<reference evidence="1 2" key="1">
    <citation type="submission" date="2021-02" db="EMBL/GenBank/DDBJ databases">
        <authorList>
            <person name="Han P."/>
        </authorList>
    </citation>
    <scope>NUCLEOTIDE SEQUENCE [LARGE SCALE GENOMIC DNA]</scope>
    <source>
        <strain evidence="1">Candidatus Nitrospira sp. ZN2</strain>
    </source>
</reference>
<comment type="caution">
    <text evidence="1">The sequence shown here is derived from an EMBL/GenBank/DDBJ whole genome shotgun (WGS) entry which is preliminary data.</text>
</comment>
<protein>
    <submittedName>
        <fullName evidence="1">Zf-HC2 domain-containing protein</fullName>
    </submittedName>
</protein>
<gene>
    <name evidence="1" type="ORF">NSPZN2_60115</name>
</gene>
<evidence type="ECO:0000313" key="2">
    <source>
        <dbReference type="Proteomes" id="UP000675880"/>
    </source>
</evidence>
<sequence>MAHDSSERTAPDITCREVVGWTSAYLDDHVGDPINVRLALHLSTCVGCGTYVKQIASIRNLLGLLPGAVEEPARRDRLRRIFSARQQRL</sequence>
<dbReference type="InterPro" id="IPR041916">
    <property type="entry name" value="Anti_sigma_zinc_sf"/>
</dbReference>
<dbReference type="EMBL" id="CAJNBJ010000019">
    <property type="protein sequence ID" value="CAE6793349.1"/>
    <property type="molecule type" value="Genomic_DNA"/>
</dbReference>
<organism evidence="1 2">
    <name type="scientific">Nitrospira defluvii</name>
    <dbReference type="NCBI Taxonomy" id="330214"/>
    <lineage>
        <taxon>Bacteria</taxon>
        <taxon>Pseudomonadati</taxon>
        <taxon>Nitrospirota</taxon>
        <taxon>Nitrospiria</taxon>
        <taxon>Nitrospirales</taxon>
        <taxon>Nitrospiraceae</taxon>
        <taxon>Nitrospira</taxon>
    </lineage>
</organism>
<keyword evidence="2" id="KW-1185">Reference proteome</keyword>
<proteinExistence type="predicted"/>
<evidence type="ECO:0000313" key="1">
    <source>
        <dbReference type="EMBL" id="CAE6793349.1"/>
    </source>
</evidence>